<accession>A0ABQ5INC5</accession>
<reference evidence="2" key="1">
    <citation type="journal article" date="2022" name="Int. J. Mol. Sci.">
        <title>Draft Genome of Tanacetum Coccineum: Genomic Comparison of Closely Related Tanacetum-Family Plants.</title>
        <authorList>
            <person name="Yamashiro T."/>
            <person name="Shiraishi A."/>
            <person name="Nakayama K."/>
            <person name="Satake H."/>
        </authorList>
    </citation>
    <scope>NUCLEOTIDE SEQUENCE</scope>
</reference>
<dbReference type="EMBL" id="BQNB010020974">
    <property type="protein sequence ID" value="GJU01546.1"/>
    <property type="molecule type" value="Genomic_DNA"/>
</dbReference>
<keyword evidence="3" id="KW-1185">Reference proteome</keyword>
<organism evidence="2 3">
    <name type="scientific">Tanacetum coccineum</name>
    <dbReference type="NCBI Taxonomy" id="301880"/>
    <lineage>
        <taxon>Eukaryota</taxon>
        <taxon>Viridiplantae</taxon>
        <taxon>Streptophyta</taxon>
        <taxon>Embryophyta</taxon>
        <taxon>Tracheophyta</taxon>
        <taxon>Spermatophyta</taxon>
        <taxon>Magnoliopsida</taxon>
        <taxon>eudicotyledons</taxon>
        <taxon>Gunneridae</taxon>
        <taxon>Pentapetalae</taxon>
        <taxon>asterids</taxon>
        <taxon>campanulids</taxon>
        <taxon>Asterales</taxon>
        <taxon>Asteraceae</taxon>
        <taxon>Asteroideae</taxon>
        <taxon>Anthemideae</taxon>
        <taxon>Anthemidinae</taxon>
        <taxon>Tanacetum</taxon>
    </lineage>
</organism>
<dbReference type="Proteomes" id="UP001151760">
    <property type="component" value="Unassembled WGS sequence"/>
</dbReference>
<gene>
    <name evidence="2" type="ORF">Tco_1111884</name>
</gene>
<comment type="caution">
    <text evidence="2">The sequence shown here is derived from an EMBL/GenBank/DDBJ whole genome shotgun (WGS) entry which is preliminary data.</text>
</comment>
<proteinExistence type="inferred from homology"/>
<dbReference type="Gene3D" id="3.20.20.140">
    <property type="entry name" value="Metal-dependent hydrolases"/>
    <property type="match status" value="1"/>
</dbReference>
<evidence type="ECO:0000313" key="3">
    <source>
        <dbReference type="Proteomes" id="UP001151760"/>
    </source>
</evidence>
<protein>
    <submittedName>
        <fullName evidence="2">Probable AMP deaminase</fullName>
    </submittedName>
</protein>
<evidence type="ECO:0000256" key="1">
    <source>
        <dbReference type="ARBA" id="ARBA00006676"/>
    </source>
</evidence>
<dbReference type="SUPFAM" id="SSF51556">
    <property type="entry name" value="Metallo-dependent hydrolases"/>
    <property type="match status" value="1"/>
</dbReference>
<dbReference type="Pfam" id="PF19326">
    <property type="entry name" value="AMP_deaminase"/>
    <property type="match status" value="1"/>
</dbReference>
<dbReference type="InterPro" id="IPR032466">
    <property type="entry name" value="Metal_Hydrolase"/>
</dbReference>
<dbReference type="PANTHER" id="PTHR11359">
    <property type="entry name" value="AMP DEAMINASE"/>
    <property type="match status" value="1"/>
</dbReference>
<sequence>FPRSSSEHDTIWVIVDRLTKSAHFLPMREDYKMDRLARLYLNEIPFRGELTKEVLSYLDASKYQVAEYRLSIYGRTQSKWDHLASWFINNQIYNENVVWLIQVKELIDAADYYVDINSSDRTIKKKMAVDMRTSIAHAAMSDQGSQSHTRADMKDLMLLDRSVFFGIVDIHVMHMHSFRADLKRLMTVFELELKGLQFVVIFQPVVVLKFFGLKCGKFALGIWKSSPEKLRDERQAKTD</sequence>
<dbReference type="PANTHER" id="PTHR11359:SF14">
    <property type="entry name" value="AMP DEAMINASE"/>
    <property type="match status" value="1"/>
</dbReference>
<dbReference type="InterPro" id="IPR006329">
    <property type="entry name" value="AMPD"/>
</dbReference>
<reference evidence="2" key="2">
    <citation type="submission" date="2022-01" db="EMBL/GenBank/DDBJ databases">
        <authorList>
            <person name="Yamashiro T."/>
            <person name="Shiraishi A."/>
            <person name="Satake H."/>
            <person name="Nakayama K."/>
        </authorList>
    </citation>
    <scope>NUCLEOTIDE SEQUENCE</scope>
</reference>
<feature type="non-terminal residue" evidence="2">
    <location>
        <position position="1"/>
    </location>
</feature>
<comment type="similarity">
    <text evidence="1">Belongs to the metallo-dependent hydrolases superfamily. Adenosine and AMP deaminases family.</text>
</comment>
<name>A0ABQ5INC5_9ASTR</name>
<evidence type="ECO:0000313" key="2">
    <source>
        <dbReference type="EMBL" id="GJU01546.1"/>
    </source>
</evidence>